<sequence length="99" mass="11280">MLHANYGIVIPIIVPHSVRDMAKGETQYLTHRNIPENTFVLRGSYVEFAPQNYEDALVLVSKVVTETSGDATLDELHAWAMKVLTWVVTRRNDKGWEKP</sequence>
<dbReference type="GeneID" id="18500960"/>
<dbReference type="Proteomes" id="UP000204235">
    <property type="component" value="Segment"/>
</dbReference>
<proteinExistence type="predicted"/>
<reference evidence="1 2" key="1">
    <citation type="journal article" date="2014" name="FEMS Microbiol. Lett.">
        <title>The genome of the Erwinia amylovora phage PhiEaH1 reveals greater diversity and broadens the applicability of phages for the treatment of fire blight.</title>
        <authorList>
            <person name="Meczker K."/>
            <person name="Domotor D."/>
            <person name="Vass J."/>
            <person name="Rakhely G."/>
            <person name="Schneider G."/>
            <person name="Kovacs T."/>
        </authorList>
    </citation>
    <scope>NUCLEOTIDE SEQUENCE [LARGE SCALE GENOMIC DNA]</scope>
</reference>
<dbReference type="KEGG" id="vg:18500960"/>
<dbReference type="RefSeq" id="YP_009010114.1">
    <property type="nucleotide sequence ID" value="NC_023610.1"/>
</dbReference>
<protein>
    <submittedName>
        <fullName evidence="1">Uncharacterized protein</fullName>
    </submittedName>
</protein>
<evidence type="ECO:0000313" key="2">
    <source>
        <dbReference type="Proteomes" id="UP000204235"/>
    </source>
</evidence>
<organism evidence="1 2">
    <name type="scientific">Erwinia phage PhiEaH1</name>
    <dbReference type="NCBI Taxonomy" id="1401669"/>
    <lineage>
        <taxon>Viruses</taxon>
        <taxon>Duplodnaviria</taxon>
        <taxon>Heunggongvirae</taxon>
        <taxon>Uroviricota</taxon>
        <taxon>Caudoviricetes</taxon>
        <taxon>Chimalliviridae</taxon>
        <taxon>Iapetusvirus</taxon>
        <taxon>Iapetusvirus EaH1</taxon>
    </lineage>
</organism>
<keyword evidence="2" id="KW-1185">Reference proteome</keyword>
<accession>W8D0G3</accession>
<dbReference type="EMBL" id="KF623294">
    <property type="protein sequence ID" value="AGX01783.1"/>
    <property type="molecule type" value="Genomic_DNA"/>
</dbReference>
<evidence type="ECO:0000313" key="1">
    <source>
        <dbReference type="EMBL" id="AGX01783.1"/>
    </source>
</evidence>
<name>W8D0G3_9CAUD</name>